<feature type="transmembrane region" description="Helical" evidence="1">
    <location>
        <begin position="89"/>
        <end position="110"/>
    </location>
</feature>
<proteinExistence type="predicted"/>
<protein>
    <submittedName>
        <fullName evidence="2">Uncharacterized protein</fullName>
    </submittedName>
</protein>
<organism evidence="2 3">
    <name type="scientific">Cellvibrio zantedeschiae</name>
    <dbReference type="NCBI Taxonomy" id="1237077"/>
    <lineage>
        <taxon>Bacteria</taxon>
        <taxon>Pseudomonadati</taxon>
        <taxon>Pseudomonadota</taxon>
        <taxon>Gammaproteobacteria</taxon>
        <taxon>Cellvibrionales</taxon>
        <taxon>Cellvibrionaceae</taxon>
        <taxon>Cellvibrio</taxon>
    </lineage>
</organism>
<keyword evidence="1" id="KW-1133">Transmembrane helix</keyword>
<keyword evidence="3" id="KW-1185">Reference proteome</keyword>
<evidence type="ECO:0000313" key="3">
    <source>
        <dbReference type="Proteomes" id="UP000619761"/>
    </source>
</evidence>
<dbReference type="Proteomes" id="UP000619761">
    <property type="component" value="Unassembled WGS sequence"/>
</dbReference>
<dbReference type="EMBL" id="BMYZ01000002">
    <property type="protein sequence ID" value="GGY81033.1"/>
    <property type="molecule type" value="Genomic_DNA"/>
</dbReference>
<keyword evidence="1" id="KW-0812">Transmembrane</keyword>
<keyword evidence="1" id="KW-0472">Membrane</keyword>
<accession>A0ABQ3B5T9</accession>
<dbReference type="RefSeq" id="WP_189419565.1">
    <property type="nucleotide sequence ID" value="NZ_BMYZ01000002.1"/>
</dbReference>
<sequence>MASIYIEILKFGKNQISTKESGFKKEELTNHLKVLGYGDNDLVNIQYFLDNAFVLDTSPPNLYKIRLTALEYLIDYDELEEARNSSRSALNFAMASLIITILGSVGAMYMSHIQINSDVTINRNQFDLLSSDLKNIGSTLKITNENVDHVSAELKGLRGEVKTEILRMESTPKLTPKN</sequence>
<evidence type="ECO:0000256" key="1">
    <source>
        <dbReference type="SAM" id="Phobius"/>
    </source>
</evidence>
<name>A0ABQ3B5T9_9GAMM</name>
<evidence type="ECO:0000313" key="2">
    <source>
        <dbReference type="EMBL" id="GGY81033.1"/>
    </source>
</evidence>
<gene>
    <name evidence="2" type="ORF">GCM10011613_27610</name>
</gene>
<comment type="caution">
    <text evidence="2">The sequence shown here is derived from an EMBL/GenBank/DDBJ whole genome shotgun (WGS) entry which is preliminary data.</text>
</comment>
<reference evidence="3" key="1">
    <citation type="journal article" date="2019" name="Int. J. Syst. Evol. Microbiol.">
        <title>The Global Catalogue of Microorganisms (GCM) 10K type strain sequencing project: providing services to taxonomists for standard genome sequencing and annotation.</title>
        <authorList>
            <consortium name="The Broad Institute Genomics Platform"/>
            <consortium name="The Broad Institute Genome Sequencing Center for Infectious Disease"/>
            <person name="Wu L."/>
            <person name="Ma J."/>
        </authorList>
    </citation>
    <scope>NUCLEOTIDE SEQUENCE [LARGE SCALE GENOMIC DNA]</scope>
    <source>
        <strain evidence="3">KCTC 32239</strain>
    </source>
</reference>